<dbReference type="PROSITE" id="PS00675">
    <property type="entry name" value="SIGMA54_INTERACT_1"/>
    <property type="match status" value="1"/>
</dbReference>
<feature type="compositionally biased region" description="Acidic residues" evidence="9">
    <location>
        <begin position="3654"/>
        <end position="3673"/>
    </location>
</feature>
<dbReference type="InterPro" id="IPR011704">
    <property type="entry name" value="ATPase_dyneun-rel_AAA"/>
</dbReference>
<dbReference type="FunFam" id="3.40.50.300:FF:000142">
    <property type="entry name" value="Midasin"/>
    <property type="match status" value="2"/>
</dbReference>
<dbReference type="GO" id="GO:0005524">
    <property type="term" value="F:ATP binding"/>
    <property type="evidence" value="ECO:0007669"/>
    <property type="project" value="UniProtKB-KW"/>
</dbReference>
<dbReference type="GO" id="GO:0000055">
    <property type="term" value="P:ribosomal large subunit export from nucleus"/>
    <property type="evidence" value="ECO:0007669"/>
    <property type="project" value="TreeGrafter"/>
</dbReference>
<dbReference type="InterPro" id="IPR041190">
    <property type="entry name" value="Midasin_AAA_lid_5"/>
</dbReference>
<feature type="region of interest" description="Disordered" evidence="9">
    <location>
        <begin position="3929"/>
        <end position="3969"/>
    </location>
</feature>
<dbReference type="Gene3D" id="3.40.50.300">
    <property type="entry name" value="P-loop containing nucleotide triphosphate hydrolases"/>
    <property type="match status" value="5"/>
</dbReference>
<feature type="compositionally biased region" description="Basic and acidic residues" evidence="9">
    <location>
        <begin position="3609"/>
        <end position="3633"/>
    </location>
</feature>
<dbReference type="PROSITE" id="PS51443">
    <property type="entry name" value="PCS"/>
    <property type="match status" value="1"/>
</dbReference>
<dbReference type="Proteomes" id="UP000050794">
    <property type="component" value="Unassembled WGS sequence"/>
</dbReference>
<protein>
    <recommendedName>
        <fullName evidence="4">Midasin</fullName>
    </recommendedName>
</protein>
<feature type="compositionally biased region" description="Acidic residues" evidence="9">
    <location>
        <begin position="3707"/>
        <end position="3716"/>
    </location>
</feature>
<feature type="compositionally biased region" description="Basic and acidic residues" evidence="9">
    <location>
        <begin position="3583"/>
        <end position="3601"/>
    </location>
</feature>
<comment type="similarity">
    <text evidence="3">Belongs to the midasin family.</text>
</comment>
<dbReference type="EMBL" id="UYWY01020185">
    <property type="protein sequence ID" value="VDM40792.1"/>
    <property type="molecule type" value="Genomic_DNA"/>
</dbReference>
<keyword evidence="8" id="KW-0539">Nucleus</keyword>
<dbReference type="GO" id="GO:0010038">
    <property type="term" value="P:response to metal ion"/>
    <property type="evidence" value="ECO:0007669"/>
    <property type="project" value="InterPro"/>
</dbReference>
<dbReference type="GO" id="GO:0000027">
    <property type="term" value="P:ribosomal large subunit assembly"/>
    <property type="evidence" value="ECO:0007669"/>
    <property type="project" value="InterPro"/>
</dbReference>
<evidence type="ECO:0000313" key="13">
    <source>
        <dbReference type="WBParaSite" id="TCNE_0000947101-mRNA-1"/>
    </source>
</evidence>
<keyword evidence="6" id="KW-0067">ATP-binding</keyword>
<dbReference type="SMART" id="SM00382">
    <property type="entry name" value="AAA"/>
    <property type="match status" value="4"/>
</dbReference>
<feature type="compositionally biased region" description="Acidic residues" evidence="9">
    <location>
        <begin position="3549"/>
        <end position="3580"/>
    </location>
</feature>
<dbReference type="GO" id="GO:0016756">
    <property type="term" value="F:glutathione gamma-glutamylcysteinyltransferase activity"/>
    <property type="evidence" value="ECO:0007669"/>
    <property type="project" value="InterPro"/>
</dbReference>
<evidence type="ECO:0000256" key="2">
    <source>
        <dbReference type="ARBA" id="ARBA00004642"/>
    </source>
</evidence>
<dbReference type="InterPro" id="IPR003593">
    <property type="entry name" value="AAA+_ATPase"/>
</dbReference>
<gene>
    <name evidence="11" type="ORF">TCNE_LOCUS9471</name>
</gene>
<feature type="compositionally biased region" description="Acidic residues" evidence="9">
    <location>
        <begin position="3785"/>
        <end position="3798"/>
    </location>
</feature>
<dbReference type="InterPro" id="IPR012099">
    <property type="entry name" value="Midasin"/>
</dbReference>
<dbReference type="PANTHER" id="PTHR48103">
    <property type="entry name" value="MIDASIN-RELATED"/>
    <property type="match status" value="1"/>
</dbReference>
<dbReference type="PIRSF" id="PIRSF010340">
    <property type="entry name" value="Midasin"/>
    <property type="match status" value="1"/>
</dbReference>
<dbReference type="GO" id="GO:0016887">
    <property type="term" value="F:ATP hydrolysis activity"/>
    <property type="evidence" value="ECO:0007669"/>
    <property type="project" value="InterPro"/>
</dbReference>
<keyword evidence="12" id="KW-1185">Reference proteome</keyword>
<dbReference type="FunFam" id="3.40.50.300:FF:001384">
    <property type="entry name" value="Midasin"/>
    <property type="match status" value="1"/>
</dbReference>
<dbReference type="GO" id="GO:0005730">
    <property type="term" value="C:nucleolus"/>
    <property type="evidence" value="ECO:0007669"/>
    <property type="project" value="UniProtKB-SubCell"/>
</dbReference>
<evidence type="ECO:0000256" key="8">
    <source>
        <dbReference type="ARBA" id="ARBA00023242"/>
    </source>
</evidence>
<feature type="domain" description="Peptidase C83" evidence="10">
    <location>
        <begin position="883"/>
        <end position="1143"/>
    </location>
</feature>
<evidence type="ECO:0000256" key="3">
    <source>
        <dbReference type="ARBA" id="ARBA00007188"/>
    </source>
</evidence>
<dbReference type="GO" id="GO:0005654">
    <property type="term" value="C:nucleoplasm"/>
    <property type="evidence" value="ECO:0007669"/>
    <property type="project" value="UniProtKB-SubCell"/>
</dbReference>
<dbReference type="GO" id="GO:0030687">
    <property type="term" value="C:preribosome, large subunit precursor"/>
    <property type="evidence" value="ECO:0007669"/>
    <property type="project" value="TreeGrafter"/>
</dbReference>
<evidence type="ECO:0000256" key="5">
    <source>
        <dbReference type="ARBA" id="ARBA00022741"/>
    </source>
</evidence>
<proteinExistence type="inferred from homology"/>
<evidence type="ECO:0000313" key="11">
    <source>
        <dbReference type="EMBL" id="VDM40792.1"/>
    </source>
</evidence>
<evidence type="ECO:0000256" key="1">
    <source>
        <dbReference type="ARBA" id="ARBA00004604"/>
    </source>
</evidence>
<dbReference type="InterPro" id="IPR027417">
    <property type="entry name" value="P-loop_NTPase"/>
</dbReference>
<dbReference type="WBParaSite" id="TCNE_0000947101-mRNA-1">
    <property type="protein sequence ID" value="TCNE_0000947101-mRNA-1"/>
    <property type="gene ID" value="TCNE_0000947101"/>
</dbReference>
<reference evidence="11 12" key="2">
    <citation type="submission" date="2018-11" db="EMBL/GenBank/DDBJ databases">
        <authorList>
            <consortium name="Pathogen Informatics"/>
        </authorList>
    </citation>
    <scope>NUCLEOTIDE SEQUENCE [LARGE SCALE GENOMIC DNA]</scope>
</reference>
<evidence type="ECO:0000256" key="4">
    <source>
        <dbReference type="ARBA" id="ARBA00017143"/>
    </source>
</evidence>
<feature type="region of interest" description="Disordered" evidence="9">
    <location>
        <begin position="3499"/>
        <end position="3733"/>
    </location>
</feature>
<feature type="compositionally biased region" description="Acidic residues" evidence="9">
    <location>
        <begin position="3954"/>
        <end position="3969"/>
    </location>
</feature>
<dbReference type="PANTHER" id="PTHR48103:SF2">
    <property type="entry name" value="MIDASIN"/>
    <property type="match status" value="1"/>
</dbReference>
<dbReference type="Pfam" id="PF17865">
    <property type="entry name" value="AAA_lid_5"/>
    <property type="match status" value="1"/>
</dbReference>
<evidence type="ECO:0000256" key="7">
    <source>
        <dbReference type="ARBA" id="ARBA00023186"/>
    </source>
</evidence>
<evidence type="ECO:0000256" key="9">
    <source>
        <dbReference type="SAM" id="MobiDB-lite"/>
    </source>
</evidence>
<evidence type="ECO:0000259" key="10">
    <source>
        <dbReference type="PROSITE" id="PS51443"/>
    </source>
</evidence>
<dbReference type="GO" id="GO:0046872">
    <property type="term" value="F:metal ion binding"/>
    <property type="evidence" value="ECO:0007669"/>
    <property type="project" value="InterPro"/>
</dbReference>
<dbReference type="Pfam" id="PF17867">
    <property type="entry name" value="AAA_lid_7"/>
    <property type="match status" value="2"/>
</dbReference>
<dbReference type="GO" id="GO:0046938">
    <property type="term" value="P:phytochelatin biosynthetic process"/>
    <property type="evidence" value="ECO:0007669"/>
    <property type="project" value="InterPro"/>
</dbReference>
<dbReference type="SUPFAM" id="SSF52540">
    <property type="entry name" value="P-loop containing nucleoside triphosphate hydrolases"/>
    <property type="match status" value="5"/>
</dbReference>
<evidence type="ECO:0000313" key="12">
    <source>
        <dbReference type="Proteomes" id="UP000050794"/>
    </source>
</evidence>
<sequence>MVLDRLLRNLNFSDLFRAFERLQHVTDLTDNVAVFGELSDVWALHCVRRDDVMQLSQIISDHLSVNRDQLNYYLNLRLPTISLEQENFVCGRATLRIAERMDSKKYFFIYCDILNKHPLMGVTRDICQLMERVAVCITRDEPVLLVGETGVGKTSVVQSIAAHANVTLRVVNLSQHSDSSDLIGGYKPVSLSTMLEPLKSAYDKIFLECFDAERNANFLSKCEKCLKAGRYVDYATIICEIARKAIAISSKAEWHVRWADILVRAERFKQAVLKSALPFAYVRGVVARAAEHGDWLLVDEINLAPSECLDAIVHVLDDMSSRHSNFRLFACMNPATDTGKRNLPDGVRTRFTEIFVGETTEIEQLSIIGRAYLPAFDARRLNSVLELYRTLCEMLPGKYSLRTLCRALSLTSANLFGGEIRSLCESISLAFLSDLDAENRAKVEKMIVKYVGKVPGNPIPKPSSNEHDYINVEGYWVEVGTEQPLEDPQYIRTASVKRHLADLARIVCSGRYPILLEGETSAGKTAMVTHLARVTGNLVVRINNHEHTDLQEYIGSYAPDISGKLAFVEGALLKAVRAGHWVILDELNLAPTDVIEALNRLLDDNRELFVPELNAAVKAHSSFRLFATQNPVSTYAGRKRLSRALVSRFVVLRFDHLPFDELAQMVVARCAVAPSSANKMVSVLCDLRAQRSLMGVFSARDGLMTLRDVFRWAKRLAISEQTDWQQCLADQGFFLLAARCRTSADEDLVKRTLEKHLKRSIDPERLFAIDSPYMPESIRHEELRDGDVVLTSAMCRMIVLCTQAWLCDEPVLMVGETGCGKTTVAGIIAKEKLLSMNCHERTETSDFLGSLRPVGDGTFCWMDGIVVQAMKEGRPLLIDEISLAADSVLERLNPLFEPSRTLLLTDVGTVAEEVKAKSGFNVIATMNPGGDYGKKELSKALRNRFTECWCLSEFSAEDMKSIVLRRMRIWTPPKKMPTKDQIAECMVRFVVWFSSSYSHIFRCGISIRDIVAATQLFISCMKHTHSVTRALYHAFSATVFDALGAMPARVPFDRLDLINDSIRELNRIAREEIGQGTEEEIGISLPITVDTSSGDALLVSDFVVPFGPLRPSLPAGFTFEAPTCKANIYKIARALSIDKPILIEGAPGCGKSSTVVALAAATGHPLTRLNLSDQTDLSDLFGSDIPVVLADGSASFAWKDGPVLSAIKSGHWILLDEMNLASQSVLEGLNSCLDHRRQLFIAELNRCFEIGSGSRRSRFFACQNPQRQGGNRRALPKSFVNRFTSIYAEDLKAEDERIIVRNCYSAELHDEVISQMVDVKEAVVDKMATDPDFAIKGAPFEFNLRDLLRWAELSIKSKDIAYAFDLIFVKRLRSSEDREKMRAIFRERFGYECIDPIASISISHCCVRIGKVELPRVNTSISSQRYLVSSQLSLLEQLAVCVRMNWLTLLVGKANIGKTSAVKILADLTGNTLHTMRLTSETDALELLGSFEQVTDYVDMEEVKNNCARLLAAHEECRDAVLRSEDMLALRLAIQSAAYLLDEETAKQLRVYVELLNRNRMRFQWVNSCFLEAFANGYWILIENVNCCSAAVLDRLNTCLELNGELFLSECGDSRHPIKAHPGFRVFFTMDEANGSISRAMRNRSIEIFVLAEDNAWYHRISDVVSIVSPKNCDEELICTLSTALGDGVRFSSEQLLQLKVLVRGIPLAQVLKIMNGKSDDIMEVDGEYKRHFTLRYPLINAELLITLDEWKCAIWRWADDEDLLMGAMWCLLSGSLRRLASGNLQNIFPECHDLLSGAVGLVKSSGFVDEYLPFDERFEGPLALRVEDRMKDYTFENSVILRALSVWIWAQLKATKTVKGSVIHLSTALMNKKITLDELPSECIRYIRGFMDELFHLFPNLYCNLQCSLSLLLESAWDMLLFVRSASEKLAERTGCAPAHVAWQRMSNTFAALPFSSANLKHLIDCISEAWSTVDEEGLSRFLTFYKEQRIVEPFKDRENWLQVSKFIEAIGRGSSEAHLSPNIMDGYEQEQDTEDERGQAVLGESAFDGALKMINDIFGSFALLKRNNSQQALRDVCGRMTRRPIALQQTGAFKWIDEKWGNLAHWLTFLSDDFAVNEFPLAFKNIDLAKIPLGAEVMQNVWRALQFDASLRAVTLKEFGEFTSQRDRFCFLLWKLAPHLGDFNDVVRRRLADVLCHLKALVGDNEMSNDGHSDGSTSLLSLIKQLQPVGLALMRCATPVDNMVDPVISDEYNYLFLKSKVGLFLLDAKIGDYRLHLPVSHYLRMLKMISNNCKTFICSQLDLISAQLAILQRYQSVVSGQQSLSLYQNSKHPLIASLVSSYFKISDEMTTYNKESQAFRPSYNDYAHISLEMRSFLQMTSEWCGNVLVEFNGWENRSTEQLEVKRAQLESFLVSASAFSNRMISRYSAYADVMQSFVLGVRAVMLCVSYVRSEIAVVLSRRRLMYNYSIPPSSTFELNELKVGNEQLLNWCLSEKSIMPKRLQLCVVYSFIRQRNDTMKTLLCTTWIEREWSKWYARHAEKEEKSFVYRKSCKTSDPVDEDDSEMAEIFPDYSSEWEQDSEMCANDEAKGSHEDLLGDEDLANLLREFLHTGEQDRCNTYMPIMWLIDATAGGIPVGNDVDSALTGSFFFHTCRAQFAPDPDMASIVEPGAEIVISVSHLMALKNLGTEGSRRVVDVYKTNCPSELMRCVEALGKLNERLKALKEKWPEMTVLNDILQVNCFEVAFSFICEAEHWEKVADRKHSISGELLTLREMLVDWRKMEVLCWSDLLQSVQRVCGVEAFLIAWPLFEAIKNNERQSEEILAMSIEWIQRSTLLDFEARLESTRLLAKYALLTSRPDRELMEKRILSIAAYFAQYSKVVATKFEALKSPVENQLREFVKVVKYNDLNLWSVKLSAQKAHQQLFRIVKQFKASFVSDFGCSGYSRGVLQDTLCGNEPIAPLIDTLLPIADIGDCEEVLWKEEEGGSCDEVRIRKAARIAREIAEKLHSAFSIETLNEMLELVVDCDQLIRKEVVYEGEDEEKEKQQGRALAERQKVAMLSIAISLLLKRSAEFGLRFRKGLTVDAELMTTTSVTGIIDKDCLLSKLVRQSAASRSSTLKCLHKPNEQLSSQTISRLKGITEFVLKELLQFNDDLSLRNADLHRIQLALRMLRVHDENIQNDGLGCIDHQQWYKSLRLCRSEVLENLQTIANCMRDKLNCAPRQQRIEHTEIYEMSGLADTALSGLYTGDAQYAAVEGMVERICSSIERLMKAVDDSLAYTDGCAEIVIWKRQDLHELSNLLHTEAESLCSGFVELSQWMREESAQGICLSERIIALSRISILDAEDDHSPEERSPSMEPLLLNLQYAYKRLSDIKEESEEQVKSGLDRVKWLANVAMGANLDKSANVLWALCCCLSQGNTLKADLQQAISLAISLLNVFGLLTSSIERFILKLALYYLHFESVTIQLLQKGYVNSIPKMEQQNEGETGKLIASDEAAGMGNAEGDRDVGNEMDNMGQIEGLKGENENESEKCEERKEDDKPIDMDDDFAANLEDVDREDADEGSEEEGEDEEPQVDETMGKVDESEENKLDPGLWDKDEEQTDEPNKELDQSNEGAREKTDQLTAKDDERDEQEWTEEEKGGDDHDGEDRDEEVENVDERETAEETPDDGMTAEQPNEKEGDEGEDEENEMGDLMEGKKVDEDEALDDEQREECVNDSEQQGGTEEKVNLIAYFPAEIPSSLEAQTQQGLLPSSAFRRLDNFMRRNIKLEDEAMRTTDGTNEEGDENGEENEAEQTMATHGGGNERNEEVEDQEGAAQADQNDTEVKDSKSNESKNNAGPKSDGTSEKAENNEDKNERMEGEEENKQEATHEKNLVDEMERMEAENIQEGDEQAPEDLNEENFAHIAEEGIDRRERLVVDKASVQEAKDSRTQLEELREQNKAKRIEQESGEEREDTMENEEEIDAEDVKKVANYGSLIHTSANLYQLADVSTMSSEMNNMQLRDSDELAESTAAAEERWSRISESLSVLSAELAENLRMIIEPTVASRLEYVTTFVVQL</sequence>
<dbReference type="CDD" id="cd00009">
    <property type="entry name" value="AAA"/>
    <property type="match status" value="1"/>
</dbReference>
<keyword evidence="5" id="KW-0547">Nucleotide-binding</keyword>
<feature type="compositionally biased region" description="Basic and acidic residues" evidence="9">
    <location>
        <begin position="3771"/>
        <end position="3780"/>
    </location>
</feature>
<accession>A0A183ULV1</accession>
<name>A0A183ULV1_TOXCA</name>
<feature type="compositionally biased region" description="Basic and acidic residues" evidence="9">
    <location>
        <begin position="3829"/>
        <end position="3838"/>
    </location>
</feature>
<feature type="compositionally biased region" description="Basic and acidic residues" evidence="9">
    <location>
        <begin position="3526"/>
        <end position="3548"/>
    </location>
</feature>
<dbReference type="InterPro" id="IPR040848">
    <property type="entry name" value="AAA_lid_7"/>
</dbReference>
<comment type="subcellular location">
    <subcellularLocation>
        <location evidence="1">Nucleus</location>
        <location evidence="1">Nucleolus</location>
    </subcellularLocation>
    <subcellularLocation>
        <location evidence="2">Nucleus</location>
        <location evidence="2">Nucleoplasm</location>
    </subcellularLocation>
</comment>
<keyword evidence="7" id="KW-0143">Chaperone</keyword>
<reference evidence="13" key="1">
    <citation type="submission" date="2016-06" db="UniProtKB">
        <authorList>
            <consortium name="WormBaseParasite"/>
        </authorList>
    </citation>
    <scope>IDENTIFICATION</scope>
</reference>
<organism evidence="12 13">
    <name type="scientific">Toxocara canis</name>
    <name type="common">Canine roundworm</name>
    <dbReference type="NCBI Taxonomy" id="6265"/>
    <lineage>
        <taxon>Eukaryota</taxon>
        <taxon>Metazoa</taxon>
        <taxon>Ecdysozoa</taxon>
        <taxon>Nematoda</taxon>
        <taxon>Chromadorea</taxon>
        <taxon>Rhabditida</taxon>
        <taxon>Spirurina</taxon>
        <taxon>Ascaridomorpha</taxon>
        <taxon>Ascaridoidea</taxon>
        <taxon>Toxocaridae</taxon>
        <taxon>Toxocara</taxon>
    </lineage>
</organism>
<feature type="compositionally biased region" description="Basic and acidic residues" evidence="9">
    <location>
        <begin position="3931"/>
        <end position="3953"/>
    </location>
</feature>
<evidence type="ECO:0000256" key="6">
    <source>
        <dbReference type="ARBA" id="ARBA00022840"/>
    </source>
</evidence>
<feature type="compositionally biased region" description="Basic and acidic residues" evidence="9">
    <location>
        <begin position="3849"/>
        <end position="3889"/>
    </location>
</feature>
<feature type="region of interest" description="Disordered" evidence="9">
    <location>
        <begin position="3771"/>
        <end position="3902"/>
    </location>
</feature>
<feature type="compositionally biased region" description="Acidic residues" evidence="9">
    <location>
        <begin position="3685"/>
        <end position="3698"/>
    </location>
</feature>
<feature type="compositionally biased region" description="Basic and acidic residues" evidence="9">
    <location>
        <begin position="3643"/>
        <end position="3653"/>
    </location>
</feature>
<dbReference type="InterPro" id="IPR007719">
    <property type="entry name" value="PCS_N"/>
</dbReference>
<dbReference type="Pfam" id="PF07728">
    <property type="entry name" value="AAA_5"/>
    <property type="match status" value="4"/>
</dbReference>
<feature type="compositionally biased region" description="Acidic residues" evidence="9">
    <location>
        <begin position="3891"/>
        <end position="3902"/>
    </location>
</feature>
<dbReference type="InterPro" id="IPR025662">
    <property type="entry name" value="Sigma_54_int_dom_ATP-bd_1"/>
</dbReference>